<name>A0A2P2Q4W2_RHIMU</name>
<sequence>MILSVMERHSSTSSAVKFNRWNEVNFHGPISRSSLYLRL</sequence>
<accession>A0A2P2Q4W2</accession>
<evidence type="ECO:0000313" key="1">
    <source>
        <dbReference type="EMBL" id="MBX62016.1"/>
    </source>
</evidence>
<protein>
    <submittedName>
        <fullName evidence="1">Uncharacterized protein</fullName>
    </submittedName>
</protein>
<dbReference type="EMBL" id="GGEC01081532">
    <property type="protein sequence ID" value="MBX62016.1"/>
    <property type="molecule type" value="Transcribed_RNA"/>
</dbReference>
<dbReference type="AlphaFoldDB" id="A0A2P2Q4W2"/>
<proteinExistence type="predicted"/>
<reference evidence="1" key="1">
    <citation type="submission" date="2018-02" db="EMBL/GenBank/DDBJ databases">
        <title>Rhizophora mucronata_Transcriptome.</title>
        <authorList>
            <person name="Meera S.P."/>
            <person name="Sreeshan A."/>
            <person name="Augustine A."/>
        </authorList>
    </citation>
    <scope>NUCLEOTIDE SEQUENCE</scope>
    <source>
        <tissue evidence="1">Leaf</tissue>
    </source>
</reference>
<organism evidence="1">
    <name type="scientific">Rhizophora mucronata</name>
    <name type="common">Asiatic mangrove</name>
    <dbReference type="NCBI Taxonomy" id="61149"/>
    <lineage>
        <taxon>Eukaryota</taxon>
        <taxon>Viridiplantae</taxon>
        <taxon>Streptophyta</taxon>
        <taxon>Embryophyta</taxon>
        <taxon>Tracheophyta</taxon>
        <taxon>Spermatophyta</taxon>
        <taxon>Magnoliopsida</taxon>
        <taxon>eudicotyledons</taxon>
        <taxon>Gunneridae</taxon>
        <taxon>Pentapetalae</taxon>
        <taxon>rosids</taxon>
        <taxon>fabids</taxon>
        <taxon>Malpighiales</taxon>
        <taxon>Rhizophoraceae</taxon>
        <taxon>Rhizophora</taxon>
    </lineage>
</organism>